<proteinExistence type="predicted"/>
<accession>A0A1F6MAG6</accession>
<keyword evidence="1" id="KW-1133">Transmembrane helix</keyword>
<dbReference type="Proteomes" id="UP000177953">
    <property type="component" value="Unassembled WGS sequence"/>
</dbReference>
<dbReference type="AlphaFoldDB" id="A0A1F6MAG6"/>
<evidence type="ECO:0000313" key="2">
    <source>
        <dbReference type="EMBL" id="OGH68652.1"/>
    </source>
</evidence>
<feature type="transmembrane region" description="Helical" evidence="1">
    <location>
        <begin position="108"/>
        <end position="126"/>
    </location>
</feature>
<reference evidence="2 3" key="1">
    <citation type="journal article" date="2016" name="Nat. Commun.">
        <title>Thousands of microbial genomes shed light on interconnected biogeochemical processes in an aquifer system.</title>
        <authorList>
            <person name="Anantharaman K."/>
            <person name="Brown C.T."/>
            <person name="Hug L.A."/>
            <person name="Sharon I."/>
            <person name="Castelle C.J."/>
            <person name="Probst A.J."/>
            <person name="Thomas B.C."/>
            <person name="Singh A."/>
            <person name="Wilkins M.J."/>
            <person name="Karaoz U."/>
            <person name="Brodie E.L."/>
            <person name="Williams K.H."/>
            <person name="Hubbard S.S."/>
            <person name="Banfield J.F."/>
        </authorList>
    </citation>
    <scope>NUCLEOTIDE SEQUENCE [LARGE SCALE GENOMIC DNA]</scope>
</reference>
<protein>
    <submittedName>
        <fullName evidence="2">Uncharacterized protein</fullName>
    </submittedName>
</protein>
<evidence type="ECO:0000256" key="1">
    <source>
        <dbReference type="SAM" id="Phobius"/>
    </source>
</evidence>
<keyword evidence="1" id="KW-0472">Membrane</keyword>
<gene>
    <name evidence="2" type="ORF">A2754_02275</name>
</gene>
<dbReference type="EMBL" id="MFPU01000085">
    <property type="protein sequence ID" value="OGH68652.1"/>
    <property type="molecule type" value="Genomic_DNA"/>
</dbReference>
<keyword evidence="1" id="KW-0812">Transmembrane</keyword>
<feature type="transmembrane region" description="Helical" evidence="1">
    <location>
        <begin position="69"/>
        <end position="96"/>
    </location>
</feature>
<organism evidence="2 3">
    <name type="scientific">Candidatus Magasanikbacteria bacterium RIFCSPHIGHO2_01_FULL_47_8</name>
    <dbReference type="NCBI Taxonomy" id="1798673"/>
    <lineage>
        <taxon>Bacteria</taxon>
        <taxon>Candidatus Magasanikiibacteriota</taxon>
    </lineage>
</organism>
<sequence>MVRGEKAVVFSSLFFLLPWALAVYFQAWLSAVIILAVVISSLIYHFSGEKAFSRADAASARLLIANNFWICYLGDFQMPYWGFVLFFIAASLYFYFSERKRNYFLNHSLWHFFSAIITVLSLLTFISSQK</sequence>
<feature type="transmembrane region" description="Helical" evidence="1">
    <location>
        <begin position="32"/>
        <end position="48"/>
    </location>
</feature>
<name>A0A1F6MAG6_9BACT</name>
<comment type="caution">
    <text evidence="2">The sequence shown here is derived from an EMBL/GenBank/DDBJ whole genome shotgun (WGS) entry which is preliminary data.</text>
</comment>
<evidence type="ECO:0000313" key="3">
    <source>
        <dbReference type="Proteomes" id="UP000177953"/>
    </source>
</evidence>